<organism evidence="12 13">
    <name type="scientific">Leyella stercorea</name>
    <dbReference type="NCBI Taxonomy" id="363265"/>
    <lineage>
        <taxon>Bacteria</taxon>
        <taxon>Pseudomonadati</taxon>
        <taxon>Bacteroidota</taxon>
        <taxon>Bacteroidia</taxon>
        <taxon>Bacteroidales</taxon>
        <taxon>Prevotellaceae</taxon>
        <taxon>Leyella</taxon>
    </lineage>
</organism>
<dbReference type="Gene3D" id="3.90.1150.50">
    <property type="entry name" value="Transcription-repair-coupling factor, D7 domain"/>
    <property type="match status" value="1"/>
</dbReference>
<reference evidence="12 13" key="1">
    <citation type="submission" date="2018-08" db="EMBL/GenBank/DDBJ databases">
        <title>A genome reference for cultivated species of the human gut microbiota.</title>
        <authorList>
            <person name="Zou Y."/>
            <person name="Xue W."/>
            <person name="Luo G."/>
        </authorList>
    </citation>
    <scope>NUCLEOTIDE SEQUENCE [LARGE SCALE GENOMIC DNA]</scope>
    <source>
        <strain evidence="12 13">AF42-9</strain>
    </source>
</reference>
<evidence type="ECO:0000313" key="13">
    <source>
        <dbReference type="Proteomes" id="UP000286598"/>
    </source>
</evidence>
<dbReference type="NCBIfam" id="TIGR00580">
    <property type="entry name" value="mfd"/>
    <property type="match status" value="1"/>
</dbReference>
<comment type="function">
    <text evidence="9">Couples transcription and DNA repair by recognizing RNA polymerase (RNAP) stalled at DNA lesions. Mediates ATP-dependent release of RNAP and its truncated transcript from the DNA, and recruitment of nucleotide excision repair machinery to the damaged site.</text>
</comment>
<accession>A0A3R6I416</accession>
<gene>
    <name evidence="9 12" type="primary">mfd</name>
    <name evidence="12" type="ORF">DW060_01240</name>
</gene>
<dbReference type="Pfam" id="PF03461">
    <property type="entry name" value="TRCF"/>
    <property type="match status" value="1"/>
</dbReference>
<dbReference type="GO" id="GO:0003678">
    <property type="term" value="F:DNA helicase activity"/>
    <property type="evidence" value="ECO:0007669"/>
    <property type="project" value="TreeGrafter"/>
</dbReference>
<dbReference type="Gene3D" id="3.40.50.300">
    <property type="entry name" value="P-loop containing nucleotide triphosphate hydrolases"/>
    <property type="match status" value="2"/>
</dbReference>
<protein>
    <recommendedName>
        <fullName evidence="9">Transcription-repair-coupling factor</fullName>
        <shortName evidence="9">TRCF</shortName>
        <ecNumber evidence="9">3.6.4.-</ecNumber>
    </recommendedName>
</protein>
<dbReference type="InterPro" id="IPR005118">
    <property type="entry name" value="TRCF_C"/>
</dbReference>
<dbReference type="Gene3D" id="3.30.2060.10">
    <property type="entry name" value="Penicillin-binding protein 1b domain"/>
    <property type="match status" value="1"/>
</dbReference>
<dbReference type="InterPro" id="IPR004576">
    <property type="entry name" value="Mfd"/>
</dbReference>
<dbReference type="PANTHER" id="PTHR47964:SF1">
    <property type="entry name" value="ATP-DEPENDENT DNA HELICASE HOMOLOG RECG, CHLOROPLASTIC"/>
    <property type="match status" value="1"/>
</dbReference>
<dbReference type="Proteomes" id="UP000286598">
    <property type="component" value="Unassembled WGS sequence"/>
</dbReference>
<dbReference type="Gene3D" id="3.40.50.11180">
    <property type="match status" value="1"/>
</dbReference>
<dbReference type="InterPro" id="IPR047112">
    <property type="entry name" value="RecG/Mfd"/>
</dbReference>
<dbReference type="GO" id="GO:0016787">
    <property type="term" value="F:hydrolase activity"/>
    <property type="evidence" value="ECO:0007669"/>
    <property type="project" value="UniProtKB-KW"/>
</dbReference>
<dbReference type="InterPro" id="IPR037235">
    <property type="entry name" value="TRCF-like_C_D7"/>
</dbReference>
<evidence type="ECO:0000256" key="8">
    <source>
        <dbReference type="ARBA" id="ARBA00023204"/>
    </source>
</evidence>
<keyword evidence="5" id="KW-0347">Helicase</keyword>
<feature type="domain" description="Helicase C-terminal" evidence="11">
    <location>
        <begin position="836"/>
        <end position="990"/>
    </location>
</feature>
<evidence type="ECO:0000256" key="1">
    <source>
        <dbReference type="ARBA" id="ARBA00022490"/>
    </source>
</evidence>
<dbReference type="InterPro" id="IPR001650">
    <property type="entry name" value="Helicase_C-like"/>
</dbReference>
<dbReference type="PROSITE" id="PS51192">
    <property type="entry name" value="HELICASE_ATP_BIND_1"/>
    <property type="match status" value="1"/>
</dbReference>
<dbReference type="Pfam" id="PF00271">
    <property type="entry name" value="Helicase_C"/>
    <property type="match status" value="1"/>
</dbReference>
<dbReference type="InterPro" id="IPR003711">
    <property type="entry name" value="CarD-like/TRCF_RID"/>
</dbReference>
<dbReference type="InterPro" id="IPR041471">
    <property type="entry name" value="UvrB_inter"/>
</dbReference>
<dbReference type="SUPFAM" id="SSF141259">
    <property type="entry name" value="CarD-like"/>
    <property type="match status" value="1"/>
</dbReference>
<dbReference type="HAMAP" id="MF_00969">
    <property type="entry name" value="TRCF"/>
    <property type="match status" value="1"/>
</dbReference>
<proteinExistence type="inferred from homology"/>
<evidence type="ECO:0000256" key="7">
    <source>
        <dbReference type="ARBA" id="ARBA00023125"/>
    </source>
</evidence>
<dbReference type="Gene3D" id="2.40.10.170">
    <property type="match status" value="1"/>
</dbReference>
<name>A0A3R6I416_9BACT</name>
<keyword evidence="1 9" id="KW-0963">Cytoplasm</keyword>
<dbReference type="SUPFAM" id="SSF143517">
    <property type="entry name" value="TRCF domain-like"/>
    <property type="match status" value="1"/>
</dbReference>
<evidence type="ECO:0000259" key="11">
    <source>
        <dbReference type="PROSITE" id="PS51194"/>
    </source>
</evidence>
<dbReference type="CDD" id="cd17991">
    <property type="entry name" value="DEXHc_TRCF"/>
    <property type="match status" value="1"/>
</dbReference>
<evidence type="ECO:0000256" key="4">
    <source>
        <dbReference type="ARBA" id="ARBA00022801"/>
    </source>
</evidence>
<keyword evidence="8 9" id="KW-0234">DNA repair</keyword>
<feature type="domain" description="Helicase ATP-binding" evidence="10">
    <location>
        <begin position="654"/>
        <end position="815"/>
    </location>
</feature>
<comment type="caution">
    <text evidence="12">The sequence shown here is derived from an EMBL/GenBank/DDBJ whole genome shotgun (WGS) entry which is preliminary data.</text>
</comment>
<dbReference type="Pfam" id="PF17757">
    <property type="entry name" value="UvrB_inter"/>
    <property type="match status" value="1"/>
</dbReference>
<evidence type="ECO:0000256" key="6">
    <source>
        <dbReference type="ARBA" id="ARBA00022840"/>
    </source>
</evidence>
<dbReference type="GO" id="GO:0000716">
    <property type="term" value="P:transcription-coupled nucleotide-excision repair, DNA damage recognition"/>
    <property type="evidence" value="ECO:0007669"/>
    <property type="project" value="UniProtKB-UniRule"/>
</dbReference>
<dbReference type="Pfam" id="PF02559">
    <property type="entry name" value="CarD_TRCF_RID"/>
    <property type="match status" value="1"/>
</dbReference>
<dbReference type="PROSITE" id="PS51194">
    <property type="entry name" value="HELICASE_CTER"/>
    <property type="match status" value="1"/>
</dbReference>
<dbReference type="EC" id="3.6.4.-" evidence="9"/>
<dbReference type="EMBL" id="QRNO01000003">
    <property type="protein sequence ID" value="RHK52819.1"/>
    <property type="molecule type" value="Genomic_DNA"/>
</dbReference>
<dbReference type="PANTHER" id="PTHR47964">
    <property type="entry name" value="ATP-DEPENDENT DNA HELICASE HOMOLOG RECG, CHLOROPLASTIC"/>
    <property type="match status" value="1"/>
</dbReference>
<keyword evidence="7 9" id="KW-0238">DNA-binding</keyword>
<dbReference type="SMART" id="SM00982">
    <property type="entry name" value="TRCF"/>
    <property type="match status" value="1"/>
</dbReference>
<comment type="subcellular location">
    <subcellularLocation>
        <location evidence="9">Cytoplasm</location>
    </subcellularLocation>
</comment>
<keyword evidence="6 9" id="KW-0067">ATP-binding</keyword>
<dbReference type="GO" id="GO:0005524">
    <property type="term" value="F:ATP binding"/>
    <property type="evidence" value="ECO:0007669"/>
    <property type="project" value="UniProtKB-UniRule"/>
</dbReference>
<sequence>MEIKNISNIYTALPQCGAFLKAISDESVRHVFLGGLLASSAPVFFSAVTERLNGKKNSKPKTQNCAESAQQFKTQNSKLKTLTAVFILQDNDEAGYFYHDLTQILGTDNVLFFPSSYRRAVKYGQRDAANEILRTETLSRLAALTSVDTQKASTGKDAGKKADDEAKALYVVTCPEALSELVVSKRRLDERTINIAVGDIIDFADLGRQMREFGFKEVDYVYEPGQFAMRGSIIDVYSYSSELPFRIDFFGDEVDTIRTFEVADQLSKDAKQQVRIVPELAQLTEEKQPFTSLLPDDALLVMKDRLYLCSTIEQIYNDGFSQQAMTERLEGVTEVEQQQIMRDMRKENNLVSPTRFREEICHFRLVEFGAKPSGTPQVSIEFHISPQPLFHKNFSLLTKTLDDYLLQGYQLYILADSEKQTQRLRDIFDSEELQQMRRNSQHLNTSTPQHLNIQHSTLPFTPVNRTLHEGFADNDLRLCFFTDHQIFDRFHKYNLKSDAARTGKMALTMKELQEMEPGDFIVHVDFGIGKFGGLVRVPVGDSYQEMIRLYYQRGDIVDVSIHSLYKISKYRRSDTGEPPRLSTLGTGAWEKLKERTKKRIKDIARDLIKFYAKRRHEKGFAYSADSYLQHELEASFLYEDTPDQQRATHDVKADMESARPMDRLVCGDVGFGKTEVAIRAAFKAACDSKQVAVLVPTTVLAFQHYKTFSDRLKGMPVRVDYLSRARTAKQTREVLADLKAGKIDILVGTHKLIGKAVEWHDLGLLIIDEEQKFGVSTKEKLRTLKTNVDTLTMSATPIPRTLQFSLMGARDMSIMRTPPPNRYPVQTELGVYGHEIIADAINFEMSRNGQVFFVNDRISNLPEIASLITKYVPDARVAIGHGQMSPEELEKILIGFMNYDYDVLLSTTIVENGIDISNANTIIINDAHRFGLSDLHQMRGRVGRSNRKAFCYLLAPPKSVLSSEARRRLEALENFSELGSGFNLAMQDLDIRGAGNLLGAEQSGFMEDLGYETYQKILNQAVTELKNDEFADMYAEEIAQGNNLTGDAFVEDCAVESDLEMYFPDTYVPGSAERMLLYRELDNIDNDDELDAYRQRLIDRFGAIPHEGEELLQVVALRRYGKSLGCEKIILKQGRMQMQFVSNPNSAYYRSATFGKVLDFIAANARRCNLKEVNGKRSMVVSGVPTVGEAVKVLLKVKSPSQPSPSGRA</sequence>
<comment type="similarity">
    <text evidence="9">In the C-terminal section; belongs to the helicase family. RecG subfamily.</text>
</comment>
<dbReference type="SMART" id="SM00490">
    <property type="entry name" value="HELICc"/>
    <property type="match status" value="1"/>
</dbReference>
<dbReference type="InterPro" id="IPR036101">
    <property type="entry name" value="CarD-like/TRCF_RID_sf"/>
</dbReference>
<evidence type="ECO:0000313" key="12">
    <source>
        <dbReference type="EMBL" id="RHK52819.1"/>
    </source>
</evidence>
<keyword evidence="3 9" id="KW-0227">DNA damage</keyword>
<dbReference type="GO" id="GO:0005737">
    <property type="term" value="C:cytoplasm"/>
    <property type="evidence" value="ECO:0007669"/>
    <property type="project" value="UniProtKB-SubCell"/>
</dbReference>
<evidence type="ECO:0000256" key="3">
    <source>
        <dbReference type="ARBA" id="ARBA00022763"/>
    </source>
</evidence>
<dbReference type="SMART" id="SM00487">
    <property type="entry name" value="DEXDc"/>
    <property type="match status" value="1"/>
</dbReference>
<evidence type="ECO:0000259" key="10">
    <source>
        <dbReference type="PROSITE" id="PS51192"/>
    </source>
</evidence>
<keyword evidence="2 9" id="KW-0547">Nucleotide-binding</keyword>
<dbReference type="InterPro" id="IPR027417">
    <property type="entry name" value="P-loop_NTPase"/>
</dbReference>
<dbReference type="OrthoDB" id="9804325at2"/>
<dbReference type="InterPro" id="IPR014001">
    <property type="entry name" value="Helicase_ATP-bd"/>
</dbReference>
<dbReference type="InterPro" id="IPR011545">
    <property type="entry name" value="DEAD/DEAH_box_helicase_dom"/>
</dbReference>
<keyword evidence="13" id="KW-1185">Reference proteome</keyword>
<evidence type="ECO:0000256" key="9">
    <source>
        <dbReference type="HAMAP-Rule" id="MF_00969"/>
    </source>
</evidence>
<dbReference type="GO" id="GO:0003684">
    <property type="term" value="F:damaged DNA binding"/>
    <property type="evidence" value="ECO:0007669"/>
    <property type="project" value="InterPro"/>
</dbReference>
<comment type="similarity">
    <text evidence="9">In the N-terminal section; belongs to the UvrB family.</text>
</comment>
<dbReference type="SMART" id="SM01058">
    <property type="entry name" value="CarD_TRCF"/>
    <property type="match status" value="1"/>
</dbReference>
<dbReference type="AlphaFoldDB" id="A0A3R6I416"/>
<evidence type="ECO:0000256" key="2">
    <source>
        <dbReference type="ARBA" id="ARBA00022741"/>
    </source>
</evidence>
<dbReference type="GO" id="GO:0006355">
    <property type="term" value="P:regulation of DNA-templated transcription"/>
    <property type="evidence" value="ECO:0007669"/>
    <property type="project" value="UniProtKB-UniRule"/>
</dbReference>
<dbReference type="Pfam" id="PF00270">
    <property type="entry name" value="DEAD"/>
    <property type="match status" value="1"/>
</dbReference>
<keyword evidence="4 9" id="KW-0378">Hydrolase</keyword>
<evidence type="ECO:0000256" key="5">
    <source>
        <dbReference type="ARBA" id="ARBA00022806"/>
    </source>
</evidence>
<dbReference type="SUPFAM" id="SSF52540">
    <property type="entry name" value="P-loop containing nucleoside triphosphate hydrolases"/>
    <property type="match status" value="3"/>
</dbReference>